<name>A0A914PYY5_9BILA</name>
<dbReference type="PANTHER" id="PTHR21645">
    <property type="entry name" value="GLYCOSYLTRANSFERASE FAMILY 92 PROTEIN"/>
    <property type="match status" value="1"/>
</dbReference>
<evidence type="ECO:0000256" key="5">
    <source>
        <dbReference type="ARBA" id="ARBA00022692"/>
    </source>
</evidence>
<evidence type="ECO:0000256" key="4">
    <source>
        <dbReference type="ARBA" id="ARBA00022679"/>
    </source>
</evidence>
<keyword evidence="4 8" id="KW-0808">Transferase</keyword>
<evidence type="ECO:0000256" key="2">
    <source>
        <dbReference type="ARBA" id="ARBA00007647"/>
    </source>
</evidence>
<evidence type="ECO:0000256" key="7">
    <source>
        <dbReference type="ARBA" id="ARBA00023136"/>
    </source>
</evidence>
<dbReference type="PANTHER" id="PTHR21645:SF22">
    <property type="entry name" value="GLYCOSYLTRANSFERASE FAMILY 92 PROTEIN"/>
    <property type="match status" value="1"/>
</dbReference>
<dbReference type="InterPro" id="IPR008166">
    <property type="entry name" value="Glyco_transf_92"/>
</dbReference>
<dbReference type="WBParaSite" id="PDA_v2.g20089.t1">
    <property type="protein sequence ID" value="PDA_v2.g20089.t1"/>
    <property type="gene ID" value="PDA_v2.g20089"/>
</dbReference>
<evidence type="ECO:0000256" key="6">
    <source>
        <dbReference type="ARBA" id="ARBA00022989"/>
    </source>
</evidence>
<dbReference type="GO" id="GO:0016020">
    <property type="term" value="C:membrane"/>
    <property type="evidence" value="ECO:0007669"/>
    <property type="project" value="UniProtKB-SubCell"/>
</dbReference>
<dbReference type="Pfam" id="PF01697">
    <property type="entry name" value="Glyco_transf_92"/>
    <property type="match status" value="1"/>
</dbReference>
<dbReference type="InterPro" id="IPR052012">
    <property type="entry name" value="GTase_92"/>
</dbReference>
<dbReference type="Proteomes" id="UP000887578">
    <property type="component" value="Unplaced"/>
</dbReference>
<keyword evidence="3 8" id="KW-0328">Glycosyltransferase</keyword>
<evidence type="ECO:0000256" key="1">
    <source>
        <dbReference type="ARBA" id="ARBA00004167"/>
    </source>
</evidence>
<evidence type="ECO:0000256" key="3">
    <source>
        <dbReference type="ARBA" id="ARBA00022676"/>
    </source>
</evidence>
<protein>
    <recommendedName>
        <fullName evidence="8">Glycosyltransferase family 92 protein</fullName>
        <ecNumber evidence="8">2.4.1.-</ecNumber>
    </recommendedName>
</protein>
<keyword evidence="6" id="KW-1133">Transmembrane helix</keyword>
<comment type="similarity">
    <text evidence="2 8">Belongs to the glycosyltransferase 92 family.</text>
</comment>
<organism evidence="9 10">
    <name type="scientific">Panagrolaimus davidi</name>
    <dbReference type="NCBI Taxonomy" id="227884"/>
    <lineage>
        <taxon>Eukaryota</taxon>
        <taxon>Metazoa</taxon>
        <taxon>Ecdysozoa</taxon>
        <taxon>Nematoda</taxon>
        <taxon>Chromadorea</taxon>
        <taxon>Rhabditida</taxon>
        <taxon>Tylenchina</taxon>
        <taxon>Panagrolaimomorpha</taxon>
        <taxon>Panagrolaimoidea</taxon>
        <taxon>Panagrolaimidae</taxon>
        <taxon>Panagrolaimus</taxon>
    </lineage>
</organism>
<comment type="subcellular location">
    <subcellularLocation>
        <location evidence="1">Membrane</location>
        <topology evidence="1">Single-pass membrane protein</topology>
    </subcellularLocation>
</comment>
<dbReference type="GO" id="GO:0016757">
    <property type="term" value="F:glycosyltransferase activity"/>
    <property type="evidence" value="ECO:0007669"/>
    <property type="project" value="UniProtKB-UniRule"/>
</dbReference>
<dbReference type="EC" id="2.4.1.-" evidence="8"/>
<keyword evidence="9" id="KW-1185">Reference proteome</keyword>
<accession>A0A914PYY5</accession>
<keyword evidence="7" id="KW-0472">Membrane</keyword>
<evidence type="ECO:0000256" key="8">
    <source>
        <dbReference type="RuleBase" id="RU366017"/>
    </source>
</evidence>
<keyword evidence="5" id="KW-0812">Transmembrane</keyword>
<sequence>MSDNNKRVEIKFEYLEQKKYPVIMCYPPMVYESRWQQIIFATEIYHYFGADLQIQYINSAMKEIVDILEIYEKKKWIKIEKFVYIDFNATILSEIGYKPMWELDSRNQPISYTDCMMRYRESSEFIIVADVDDVLIPKEPNYYQEFLQWAKIYPFATAFMYFRNGGVINAC</sequence>
<evidence type="ECO:0000313" key="9">
    <source>
        <dbReference type="Proteomes" id="UP000887578"/>
    </source>
</evidence>
<proteinExistence type="inferred from homology"/>
<dbReference type="AlphaFoldDB" id="A0A914PYY5"/>
<reference evidence="10" key="1">
    <citation type="submission" date="2022-11" db="UniProtKB">
        <authorList>
            <consortium name="WormBaseParasite"/>
        </authorList>
    </citation>
    <scope>IDENTIFICATION</scope>
</reference>
<evidence type="ECO:0000313" key="10">
    <source>
        <dbReference type="WBParaSite" id="PDA_v2.g20089.t1"/>
    </source>
</evidence>